<keyword evidence="1" id="KW-0175">Coiled coil</keyword>
<protein>
    <submittedName>
        <fullName evidence="2">Uncharacterized protein</fullName>
    </submittedName>
</protein>
<feature type="coiled-coil region" evidence="1">
    <location>
        <begin position="6"/>
        <end position="33"/>
    </location>
</feature>
<dbReference type="Proteomes" id="UP000295302">
    <property type="component" value="Unassembled WGS sequence"/>
</dbReference>
<dbReference type="RefSeq" id="WP_132609108.1">
    <property type="nucleotide sequence ID" value="NZ_SMKQ01000008.1"/>
</dbReference>
<reference evidence="2 3" key="1">
    <citation type="submission" date="2019-03" db="EMBL/GenBank/DDBJ databases">
        <title>Draft genome sequences of novel Actinobacteria.</title>
        <authorList>
            <person name="Sahin N."/>
            <person name="Ay H."/>
            <person name="Saygin H."/>
        </authorList>
    </citation>
    <scope>NUCLEOTIDE SEQUENCE [LARGE SCALE GENOMIC DNA]</scope>
    <source>
        <strain evidence="2 3">CH32</strain>
    </source>
</reference>
<dbReference type="AlphaFoldDB" id="A0A4R4Z8H5"/>
<comment type="caution">
    <text evidence="2">The sequence shown here is derived from an EMBL/GenBank/DDBJ whole genome shotgun (WGS) entry which is preliminary data.</text>
</comment>
<evidence type="ECO:0000313" key="2">
    <source>
        <dbReference type="EMBL" id="TDD54538.1"/>
    </source>
</evidence>
<dbReference type="OrthoDB" id="3531385at2"/>
<proteinExistence type="predicted"/>
<accession>A0A4R4Z8H5</accession>
<gene>
    <name evidence="2" type="ORF">E1286_04935</name>
</gene>
<evidence type="ECO:0000313" key="3">
    <source>
        <dbReference type="Proteomes" id="UP000295302"/>
    </source>
</evidence>
<evidence type="ECO:0000256" key="1">
    <source>
        <dbReference type="SAM" id="Coils"/>
    </source>
</evidence>
<name>A0A4R4Z8H5_9ACTN</name>
<organism evidence="2 3">
    <name type="scientific">Nonomuraea terrae</name>
    <dbReference type="NCBI Taxonomy" id="2530383"/>
    <lineage>
        <taxon>Bacteria</taxon>
        <taxon>Bacillati</taxon>
        <taxon>Actinomycetota</taxon>
        <taxon>Actinomycetes</taxon>
        <taxon>Streptosporangiales</taxon>
        <taxon>Streptosporangiaceae</taxon>
        <taxon>Nonomuraea</taxon>
    </lineage>
</organism>
<sequence length="169" mass="17953">MIANDVALAEVVLKVMTERLKQAKANADAEIRTTALPGDRTNAVLPDGTVAGSVGQAKGRTSARVTDREKFAAWVEETYPSEVETVTTTAVRPAFEKAVLDVCKKAGHPVDVNGFEVPGIEVGQGEPYTMTKVADGAEDAIAAAYQSGQLTQMLERFTRSAIEAGERGE</sequence>
<keyword evidence="3" id="KW-1185">Reference proteome</keyword>
<dbReference type="EMBL" id="SMKQ01000008">
    <property type="protein sequence ID" value="TDD54538.1"/>
    <property type="molecule type" value="Genomic_DNA"/>
</dbReference>